<keyword evidence="1" id="KW-0285">Flavoprotein</keyword>
<keyword evidence="4" id="KW-0521">NADP</keyword>
<dbReference type="RefSeq" id="WP_234866632.1">
    <property type="nucleotide sequence ID" value="NZ_JAKEVY010000003.1"/>
</dbReference>
<gene>
    <name evidence="6" type="ORF">L0U88_13680</name>
</gene>
<sequence>MLPEYDIVIVGSGLGGLLCAALLGKEGYSVCVLEKNRQYGGSLQTFSRDKTLFDSGVHYIGGLAPGQTLHQVFSYLGLTDALKLQQLDTDGFDRIVFLEDGTEYALAQGYDRFAAKLKEAFPGEESAIDQYCSTIREICSRFPMYNLRTGEGMSEKEGVMGIDTLAFLQSITTNQRLQEVLAGNNFLYAGEPDKTPLYVHALVVNSYIESAWKILDGGSQITKHLVKLIRSAGGDLFNHTEVIKLEGDDERLTRAVTKDGRQFKAKHFISNLHPKRTLEITESPLLKAAYRNRIKKLADTVSSFSLNVVLKPGVFPYLNHNYYLHRPGAVWEAVEAKPQDWPLSAGVFFTEDANHPGYAESLSILTYMSAGEWEPWKNTFNTDSQQGERGNDYHRLKTEKAELLLDLVEKRFPDLREAIKSYFCATPLSFRDYIGTDDGSLYGIAKDYRNPMATYLPTRTKVPNLFLTGQNVLLHGILGVTITALTTCAEFVPVEELLKKIRSAT</sequence>
<dbReference type="InterPro" id="IPR036188">
    <property type="entry name" value="FAD/NAD-bd_sf"/>
</dbReference>
<dbReference type="Proteomes" id="UP001200145">
    <property type="component" value="Unassembled WGS sequence"/>
</dbReference>
<evidence type="ECO:0000256" key="1">
    <source>
        <dbReference type="ARBA" id="ARBA00022630"/>
    </source>
</evidence>
<evidence type="ECO:0000256" key="5">
    <source>
        <dbReference type="ARBA" id="ARBA00023027"/>
    </source>
</evidence>
<comment type="caution">
    <text evidence="6">The sequence shown here is derived from an EMBL/GenBank/DDBJ whole genome shotgun (WGS) entry which is preliminary data.</text>
</comment>
<name>A0ABS9BKL4_9BACT</name>
<keyword evidence="7" id="KW-1185">Reference proteome</keyword>
<protein>
    <submittedName>
        <fullName evidence="6">NAD(P)/FAD-dependent oxidoreductase</fullName>
    </submittedName>
</protein>
<dbReference type="EMBL" id="JAKEVY010000003">
    <property type="protein sequence ID" value="MCF1715683.1"/>
    <property type="molecule type" value="Genomic_DNA"/>
</dbReference>
<dbReference type="Pfam" id="PF13450">
    <property type="entry name" value="NAD_binding_8"/>
    <property type="match status" value="1"/>
</dbReference>
<reference evidence="6 7" key="1">
    <citation type="submission" date="2022-01" db="EMBL/GenBank/DDBJ databases">
        <title>Flavihumibacter sp. nov., isolated from sediment of a river.</title>
        <authorList>
            <person name="Liu H."/>
        </authorList>
    </citation>
    <scope>NUCLEOTIDE SEQUENCE [LARGE SCALE GENOMIC DNA]</scope>
    <source>
        <strain evidence="6 7">RY-1</strain>
    </source>
</reference>
<keyword evidence="5" id="KW-0520">NAD</keyword>
<dbReference type="PANTHER" id="PTHR46091">
    <property type="entry name" value="BLR7054 PROTEIN"/>
    <property type="match status" value="1"/>
</dbReference>
<dbReference type="SUPFAM" id="SSF51905">
    <property type="entry name" value="FAD/NAD(P)-binding domain"/>
    <property type="match status" value="1"/>
</dbReference>
<organism evidence="6 7">
    <name type="scientific">Flavihumibacter fluminis</name>
    <dbReference type="NCBI Taxonomy" id="2909236"/>
    <lineage>
        <taxon>Bacteria</taxon>
        <taxon>Pseudomonadati</taxon>
        <taxon>Bacteroidota</taxon>
        <taxon>Chitinophagia</taxon>
        <taxon>Chitinophagales</taxon>
        <taxon>Chitinophagaceae</taxon>
        <taxon>Flavihumibacter</taxon>
    </lineage>
</organism>
<dbReference type="Gene3D" id="3.50.50.60">
    <property type="entry name" value="FAD/NAD(P)-binding domain"/>
    <property type="match status" value="2"/>
</dbReference>
<accession>A0ABS9BKL4</accession>
<evidence type="ECO:0000313" key="7">
    <source>
        <dbReference type="Proteomes" id="UP001200145"/>
    </source>
</evidence>
<evidence type="ECO:0000313" key="6">
    <source>
        <dbReference type="EMBL" id="MCF1715683.1"/>
    </source>
</evidence>
<keyword evidence="2" id="KW-0732">Signal</keyword>
<dbReference type="PANTHER" id="PTHR46091:SF3">
    <property type="entry name" value="AMINE OXIDASE DOMAIN-CONTAINING PROTEIN"/>
    <property type="match status" value="1"/>
</dbReference>
<keyword evidence="3" id="KW-0274">FAD</keyword>
<evidence type="ECO:0000256" key="4">
    <source>
        <dbReference type="ARBA" id="ARBA00022857"/>
    </source>
</evidence>
<dbReference type="InterPro" id="IPR052206">
    <property type="entry name" value="Retinol_saturase"/>
</dbReference>
<evidence type="ECO:0000256" key="3">
    <source>
        <dbReference type="ARBA" id="ARBA00022827"/>
    </source>
</evidence>
<evidence type="ECO:0000256" key="2">
    <source>
        <dbReference type="ARBA" id="ARBA00022729"/>
    </source>
</evidence>
<proteinExistence type="predicted"/>